<dbReference type="AlphaFoldDB" id="A0A9D4L1W7"/>
<comment type="caution">
    <text evidence="1">The sequence shown here is derived from an EMBL/GenBank/DDBJ whole genome shotgun (WGS) entry which is preliminary data.</text>
</comment>
<evidence type="ECO:0000313" key="2">
    <source>
        <dbReference type="Proteomes" id="UP000828390"/>
    </source>
</evidence>
<sequence>MHQFNWFVTGTVLVCAYRSIRLPPQPTRLKQFKENHISIIVYVFWSTQSIFDIYSTLTKDWCKSFKNSTETLGVQYFSTDSRGILLDIIGRPSVMSALSHSVQPFS</sequence>
<reference evidence="1" key="2">
    <citation type="submission" date="2020-11" db="EMBL/GenBank/DDBJ databases">
        <authorList>
            <person name="McCartney M.A."/>
            <person name="Auch B."/>
            <person name="Kono T."/>
            <person name="Mallez S."/>
            <person name="Becker A."/>
            <person name="Gohl D.M."/>
            <person name="Silverstein K.A.T."/>
            <person name="Koren S."/>
            <person name="Bechman K.B."/>
            <person name="Herman A."/>
            <person name="Abrahante J.E."/>
            <person name="Garbe J."/>
        </authorList>
    </citation>
    <scope>NUCLEOTIDE SEQUENCE</scope>
    <source>
        <strain evidence="1">Duluth1</strain>
        <tissue evidence="1">Whole animal</tissue>
    </source>
</reference>
<protein>
    <submittedName>
        <fullName evidence="1">Uncharacterized protein</fullName>
    </submittedName>
</protein>
<evidence type="ECO:0000313" key="1">
    <source>
        <dbReference type="EMBL" id="KAH3849985.1"/>
    </source>
</evidence>
<reference evidence="1" key="1">
    <citation type="journal article" date="2019" name="bioRxiv">
        <title>The Genome of the Zebra Mussel, Dreissena polymorpha: A Resource for Invasive Species Research.</title>
        <authorList>
            <person name="McCartney M.A."/>
            <person name="Auch B."/>
            <person name="Kono T."/>
            <person name="Mallez S."/>
            <person name="Zhang Y."/>
            <person name="Obille A."/>
            <person name="Becker A."/>
            <person name="Abrahante J.E."/>
            <person name="Garbe J."/>
            <person name="Badalamenti J.P."/>
            <person name="Herman A."/>
            <person name="Mangelson H."/>
            <person name="Liachko I."/>
            <person name="Sullivan S."/>
            <person name="Sone E.D."/>
            <person name="Koren S."/>
            <person name="Silverstein K.A.T."/>
            <person name="Beckman K.B."/>
            <person name="Gohl D.M."/>
        </authorList>
    </citation>
    <scope>NUCLEOTIDE SEQUENCE</scope>
    <source>
        <strain evidence="1">Duluth1</strain>
        <tissue evidence="1">Whole animal</tissue>
    </source>
</reference>
<name>A0A9D4L1W7_DREPO</name>
<dbReference type="Proteomes" id="UP000828390">
    <property type="component" value="Unassembled WGS sequence"/>
</dbReference>
<proteinExistence type="predicted"/>
<organism evidence="1 2">
    <name type="scientific">Dreissena polymorpha</name>
    <name type="common">Zebra mussel</name>
    <name type="synonym">Mytilus polymorpha</name>
    <dbReference type="NCBI Taxonomy" id="45954"/>
    <lineage>
        <taxon>Eukaryota</taxon>
        <taxon>Metazoa</taxon>
        <taxon>Spiralia</taxon>
        <taxon>Lophotrochozoa</taxon>
        <taxon>Mollusca</taxon>
        <taxon>Bivalvia</taxon>
        <taxon>Autobranchia</taxon>
        <taxon>Heteroconchia</taxon>
        <taxon>Euheterodonta</taxon>
        <taxon>Imparidentia</taxon>
        <taxon>Neoheterodontei</taxon>
        <taxon>Myida</taxon>
        <taxon>Dreissenoidea</taxon>
        <taxon>Dreissenidae</taxon>
        <taxon>Dreissena</taxon>
    </lineage>
</organism>
<dbReference type="EMBL" id="JAIWYP010000003">
    <property type="protein sequence ID" value="KAH3849985.1"/>
    <property type="molecule type" value="Genomic_DNA"/>
</dbReference>
<gene>
    <name evidence="1" type="ORF">DPMN_092390</name>
</gene>
<keyword evidence="2" id="KW-1185">Reference proteome</keyword>
<accession>A0A9D4L1W7</accession>